<keyword evidence="2" id="KW-0614">Plasmid</keyword>
<keyword evidence="1" id="KW-0472">Membrane</keyword>
<dbReference type="AlphaFoldDB" id="A0A8U0A7B2"/>
<dbReference type="GeneID" id="71929031"/>
<dbReference type="KEGG" id="haad:MW046_13250"/>
<geneLocation type="plasmid" evidence="2 3">
    <name>unnamed1</name>
</geneLocation>
<feature type="transmembrane region" description="Helical" evidence="1">
    <location>
        <begin position="50"/>
        <end position="72"/>
    </location>
</feature>
<sequence length="77" mass="8919">MSWIDVFWAYVYDHRQYGWLLFVLLVFLLLLTVISLLFGEPGTTSYTISIVNLGLVLFVGLLVGTLFGYSHYRRPNE</sequence>
<dbReference type="EMBL" id="CP096020">
    <property type="protein sequence ID" value="UPM44408.1"/>
    <property type="molecule type" value="Genomic_DNA"/>
</dbReference>
<dbReference type="RefSeq" id="WP_247995062.1">
    <property type="nucleotide sequence ID" value="NZ_CP096020.1"/>
</dbReference>
<accession>A0A8U0A7B2</accession>
<keyword evidence="1" id="KW-0812">Transmembrane</keyword>
<keyword evidence="1" id="KW-1133">Transmembrane helix</keyword>
<organism evidence="2 3">
    <name type="scientific">Halocatena salina</name>
    <dbReference type="NCBI Taxonomy" id="2934340"/>
    <lineage>
        <taxon>Archaea</taxon>
        <taxon>Methanobacteriati</taxon>
        <taxon>Methanobacteriota</taxon>
        <taxon>Stenosarchaea group</taxon>
        <taxon>Halobacteria</taxon>
        <taxon>Halobacteriales</taxon>
        <taxon>Natronomonadaceae</taxon>
        <taxon>Halocatena</taxon>
    </lineage>
</organism>
<protein>
    <submittedName>
        <fullName evidence="2">Uncharacterized protein</fullName>
    </submittedName>
</protein>
<feature type="transmembrane region" description="Helical" evidence="1">
    <location>
        <begin position="17"/>
        <end position="38"/>
    </location>
</feature>
<evidence type="ECO:0000256" key="1">
    <source>
        <dbReference type="SAM" id="Phobius"/>
    </source>
</evidence>
<evidence type="ECO:0000313" key="2">
    <source>
        <dbReference type="EMBL" id="UPM44408.1"/>
    </source>
</evidence>
<evidence type="ECO:0000313" key="3">
    <source>
        <dbReference type="Proteomes" id="UP000831768"/>
    </source>
</evidence>
<reference evidence="2" key="1">
    <citation type="submission" date="2022-04" db="EMBL/GenBank/DDBJ databases">
        <title>Halocatena sp. nov., isolated from a salt lake.</title>
        <authorList>
            <person name="Cui H.-L."/>
        </authorList>
    </citation>
    <scope>NUCLEOTIDE SEQUENCE</scope>
    <source>
        <strain evidence="2">AD-1</strain>
        <plasmid evidence="2">unnamed1</plasmid>
    </source>
</reference>
<gene>
    <name evidence="2" type="ORF">MW046_13250</name>
</gene>
<keyword evidence="3" id="KW-1185">Reference proteome</keyword>
<dbReference type="Proteomes" id="UP000831768">
    <property type="component" value="Plasmid unnamed1"/>
</dbReference>
<proteinExistence type="predicted"/>
<name>A0A8U0A7B2_9EURY</name>